<organism evidence="1 2">
    <name type="scientific">Pseudacidovorax intermedius</name>
    <dbReference type="NCBI Taxonomy" id="433924"/>
    <lineage>
        <taxon>Bacteria</taxon>
        <taxon>Pseudomonadati</taxon>
        <taxon>Pseudomonadota</taxon>
        <taxon>Betaproteobacteria</taxon>
        <taxon>Burkholderiales</taxon>
        <taxon>Comamonadaceae</taxon>
        <taxon>Pseudacidovorax</taxon>
    </lineage>
</organism>
<keyword evidence="2" id="KW-1185">Reference proteome</keyword>
<sequence length="145" mass="16148">MTEIDVHYNTADKLQHACRLLRKAVLGADAQVVVQGPGELLDALDEALWRFSPADFIPHCKADAPVHVRGRSAVLLGVAEGDPPSHRQVMLNLGLPLPQGFERFDRLIDVVGFDDDERLAGRTRWRHYSDRGYAITRHDVGSRSA</sequence>
<comment type="caution">
    <text evidence="1">The sequence shown here is derived from an EMBL/GenBank/DDBJ whole genome shotgun (WGS) entry which is preliminary data.</text>
</comment>
<dbReference type="EMBL" id="QQAV01000021">
    <property type="protein sequence ID" value="RDI16517.1"/>
    <property type="molecule type" value="Genomic_DNA"/>
</dbReference>
<dbReference type="GO" id="GO:0003887">
    <property type="term" value="F:DNA-directed DNA polymerase activity"/>
    <property type="evidence" value="ECO:0007669"/>
    <property type="project" value="InterPro"/>
</dbReference>
<dbReference type="PANTHER" id="PTHR38767:SF1">
    <property type="entry name" value="DNA POLYMERASE III SUBUNIT CHI"/>
    <property type="match status" value="1"/>
</dbReference>
<dbReference type="Proteomes" id="UP000255265">
    <property type="component" value="Unassembled WGS sequence"/>
</dbReference>
<dbReference type="AlphaFoldDB" id="A0A370F2T1"/>
<name>A0A370F2T1_9BURK</name>
<dbReference type="STRING" id="433924.NS331_19730"/>
<protein>
    <submittedName>
        <fullName evidence="1">DNA polymerase III chi subunit</fullName>
    </submittedName>
</protein>
<dbReference type="PANTHER" id="PTHR38767">
    <property type="entry name" value="DNA POLYMERASE III SUBUNIT CHI"/>
    <property type="match status" value="1"/>
</dbReference>
<proteinExistence type="predicted"/>
<dbReference type="GO" id="GO:0003677">
    <property type="term" value="F:DNA binding"/>
    <property type="evidence" value="ECO:0007669"/>
    <property type="project" value="InterPro"/>
</dbReference>
<reference evidence="1 2" key="1">
    <citation type="submission" date="2018-07" db="EMBL/GenBank/DDBJ databases">
        <title>Genomic Encyclopedia of Type Strains, Phase IV (KMG-IV): sequencing the most valuable type-strain genomes for metagenomic binning, comparative biology and taxonomic classification.</title>
        <authorList>
            <person name="Goeker M."/>
        </authorList>
    </citation>
    <scope>NUCLEOTIDE SEQUENCE [LARGE SCALE GENOMIC DNA]</scope>
    <source>
        <strain evidence="1 2">DSM 21352</strain>
    </source>
</reference>
<dbReference type="GO" id="GO:0006260">
    <property type="term" value="P:DNA replication"/>
    <property type="evidence" value="ECO:0007669"/>
    <property type="project" value="InterPro"/>
</dbReference>
<dbReference type="Pfam" id="PF04364">
    <property type="entry name" value="DNA_pol3_chi"/>
    <property type="match status" value="1"/>
</dbReference>
<dbReference type="InterPro" id="IPR036768">
    <property type="entry name" value="PolIII_chi_sf"/>
</dbReference>
<dbReference type="GO" id="GO:0032298">
    <property type="term" value="P:positive regulation of DNA-templated DNA replication initiation"/>
    <property type="evidence" value="ECO:0007669"/>
    <property type="project" value="TreeGrafter"/>
</dbReference>
<evidence type="ECO:0000313" key="2">
    <source>
        <dbReference type="Proteomes" id="UP000255265"/>
    </source>
</evidence>
<dbReference type="RefSeq" id="WP_114805023.1">
    <property type="nucleotide sequence ID" value="NZ_QQAV01000021.1"/>
</dbReference>
<dbReference type="Gene3D" id="3.40.50.10110">
    <property type="entry name" value="DNA polymerase III subunit chi"/>
    <property type="match status" value="1"/>
</dbReference>
<dbReference type="OrthoDB" id="5297568at2"/>
<accession>A0A370F2T1</accession>
<evidence type="ECO:0000313" key="1">
    <source>
        <dbReference type="EMBL" id="RDI16517.1"/>
    </source>
</evidence>
<dbReference type="SUPFAM" id="SSF102400">
    <property type="entry name" value="DNA polymerase III chi subunit"/>
    <property type="match status" value="1"/>
</dbReference>
<dbReference type="InterPro" id="IPR007459">
    <property type="entry name" value="DNA_pol3_chi"/>
</dbReference>
<gene>
    <name evidence="1" type="ORF">DFR41_12121</name>
</gene>